<dbReference type="InterPro" id="IPR008613">
    <property type="entry name" value="Excalibur_Ca-bd_domain"/>
</dbReference>
<proteinExistence type="predicted"/>
<dbReference type="AlphaFoldDB" id="A0AA41U087"/>
<feature type="compositionally biased region" description="Low complexity" evidence="1">
    <location>
        <begin position="1"/>
        <end position="13"/>
    </location>
</feature>
<sequence>MTRTETATATETSTPPPPVATSSAAAADPVRVLDAYFDAVNARDYARAWALGGRTFAATYEQFVADHATKAHYELTVLGIGGGVVRAAMDVTQTDGSHRYYEGTYTVLGGAIAGTTMREVGRSVPSTVPTQASPKYSNCDEVRAAGAAPIFRGQPGYGGHLDRDGDGIACELPPVGE</sequence>
<feature type="domain" description="Excalibur calcium-binding" evidence="2">
    <location>
        <begin position="135"/>
        <end position="171"/>
    </location>
</feature>
<dbReference type="SMART" id="SM00894">
    <property type="entry name" value="Excalibur"/>
    <property type="match status" value="1"/>
</dbReference>
<evidence type="ECO:0000256" key="1">
    <source>
        <dbReference type="SAM" id="MobiDB-lite"/>
    </source>
</evidence>
<dbReference type="EMBL" id="JAKFHA010000006">
    <property type="protein sequence ID" value="MCF2528331.1"/>
    <property type="molecule type" value="Genomic_DNA"/>
</dbReference>
<evidence type="ECO:0000259" key="2">
    <source>
        <dbReference type="SMART" id="SM00894"/>
    </source>
</evidence>
<evidence type="ECO:0000313" key="3">
    <source>
        <dbReference type="EMBL" id="MCF2528331.1"/>
    </source>
</evidence>
<dbReference type="RefSeq" id="WP_235052491.1">
    <property type="nucleotide sequence ID" value="NZ_JAKFHA010000006.1"/>
</dbReference>
<gene>
    <name evidence="3" type="ORF">LZ495_14040</name>
</gene>
<protein>
    <submittedName>
        <fullName evidence="3">Excalibur calcium-binding domain-containing protein</fullName>
    </submittedName>
</protein>
<evidence type="ECO:0000313" key="4">
    <source>
        <dbReference type="Proteomes" id="UP001165378"/>
    </source>
</evidence>
<reference evidence="3" key="1">
    <citation type="submission" date="2022-01" db="EMBL/GenBank/DDBJ databases">
        <title>Genome-Based Taxonomic Classification of the Phylum Actinobacteria.</title>
        <authorList>
            <person name="Gao Y."/>
        </authorList>
    </citation>
    <scope>NUCLEOTIDE SEQUENCE</scope>
    <source>
        <strain evidence="3">KLBMP 8922</strain>
    </source>
</reference>
<feature type="region of interest" description="Disordered" evidence="1">
    <location>
        <begin position="1"/>
        <end position="25"/>
    </location>
</feature>
<dbReference type="Pfam" id="PF05901">
    <property type="entry name" value="Excalibur"/>
    <property type="match status" value="1"/>
</dbReference>
<keyword evidence="4" id="KW-1185">Reference proteome</keyword>
<dbReference type="Proteomes" id="UP001165378">
    <property type="component" value="Unassembled WGS sequence"/>
</dbReference>
<organism evidence="3 4">
    <name type="scientific">Yinghuangia soli</name>
    <dbReference type="NCBI Taxonomy" id="2908204"/>
    <lineage>
        <taxon>Bacteria</taxon>
        <taxon>Bacillati</taxon>
        <taxon>Actinomycetota</taxon>
        <taxon>Actinomycetes</taxon>
        <taxon>Kitasatosporales</taxon>
        <taxon>Streptomycetaceae</taxon>
        <taxon>Yinghuangia</taxon>
    </lineage>
</organism>
<name>A0AA41U087_9ACTN</name>
<accession>A0AA41U087</accession>
<comment type="caution">
    <text evidence="3">The sequence shown here is derived from an EMBL/GenBank/DDBJ whole genome shotgun (WGS) entry which is preliminary data.</text>
</comment>